<dbReference type="Pfam" id="PF04851">
    <property type="entry name" value="ResIII"/>
    <property type="match status" value="1"/>
</dbReference>
<evidence type="ECO:0000313" key="4">
    <source>
        <dbReference type="Proteomes" id="UP000243540"/>
    </source>
</evidence>
<dbReference type="GO" id="GO:0005829">
    <property type="term" value="C:cytosol"/>
    <property type="evidence" value="ECO:0007669"/>
    <property type="project" value="TreeGrafter"/>
</dbReference>
<dbReference type="InterPro" id="IPR027417">
    <property type="entry name" value="P-loop_NTPase"/>
</dbReference>
<evidence type="ECO:0000259" key="2">
    <source>
        <dbReference type="Pfam" id="PF19778"/>
    </source>
</evidence>
<comment type="caution">
    <text evidence="3">The sequence shown here is derived from an EMBL/GenBank/DDBJ whole genome shotgun (WGS) entry which is preliminary data.</text>
</comment>
<dbReference type="Pfam" id="PF19778">
    <property type="entry name" value="RE_endonuc"/>
    <property type="match status" value="1"/>
</dbReference>
<gene>
    <name evidence="3" type="ORF">B9T39_01880</name>
</gene>
<name>A0A1Y2SW13_9BIFI</name>
<dbReference type="Proteomes" id="UP000243540">
    <property type="component" value="Unassembled WGS sequence"/>
</dbReference>
<proteinExistence type="predicted"/>
<keyword evidence="3" id="KW-0378">Hydrolase</keyword>
<dbReference type="GO" id="GO:0015668">
    <property type="term" value="F:type III site-specific deoxyribonuclease activity"/>
    <property type="evidence" value="ECO:0007669"/>
    <property type="project" value="InterPro"/>
</dbReference>
<dbReference type="OrthoDB" id="9776021at2"/>
<dbReference type="REBASE" id="211493">
    <property type="entry name" value="Ama1212ORF1885P"/>
</dbReference>
<dbReference type="STRING" id="1160091.B9T39_01880"/>
<dbReference type="RefSeq" id="WP_086106139.1">
    <property type="nucleotide sequence ID" value="NZ_NEKB01000009.1"/>
</dbReference>
<organism evidence="3 4">
    <name type="scientific">Alloscardovia macacae</name>
    <dbReference type="NCBI Taxonomy" id="1160091"/>
    <lineage>
        <taxon>Bacteria</taxon>
        <taxon>Bacillati</taxon>
        <taxon>Actinomycetota</taxon>
        <taxon>Actinomycetes</taxon>
        <taxon>Bifidobacteriales</taxon>
        <taxon>Bifidobacteriaceae</taxon>
        <taxon>Alloscardovia</taxon>
    </lineage>
</organism>
<dbReference type="AlphaFoldDB" id="A0A1Y2SW13"/>
<protein>
    <submittedName>
        <fullName evidence="3">Restriction endonuclease</fullName>
    </submittedName>
</protein>
<feature type="domain" description="Type III restriction enzyme C-terminal endonuclease" evidence="2">
    <location>
        <begin position="873"/>
        <end position="975"/>
    </location>
</feature>
<dbReference type="PANTHER" id="PTHR47396">
    <property type="entry name" value="TYPE I RESTRICTION ENZYME ECOKI R PROTEIN"/>
    <property type="match status" value="1"/>
</dbReference>
<dbReference type="PANTHER" id="PTHR47396:SF1">
    <property type="entry name" value="ATP-DEPENDENT HELICASE IRC3-RELATED"/>
    <property type="match status" value="1"/>
</dbReference>
<dbReference type="InterPro" id="IPR050742">
    <property type="entry name" value="Helicase_Restrict-Modif_Enz"/>
</dbReference>
<accession>A0A1Y2SW13</accession>
<dbReference type="InterPro" id="IPR045572">
    <property type="entry name" value="RE_endonuc_C"/>
</dbReference>
<keyword evidence="3" id="KW-0255">Endonuclease</keyword>
<evidence type="ECO:0000313" key="3">
    <source>
        <dbReference type="EMBL" id="OTA29854.1"/>
    </source>
</evidence>
<evidence type="ECO:0000259" key="1">
    <source>
        <dbReference type="Pfam" id="PF04851"/>
    </source>
</evidence>
<dbReference type="GO" id="GO:0003677">
    <property type="term" value="F:DNA binding"/>
    <property type="evidence" value="ECO:0007669"/>
    <property type="project" value="InterPro"/>
</dbReference>
<dbReference type="Gene3D" id="3.40.50.300">
    <property type="entry name" value="P-loop containing nucleotide triphosphate hydrolases"/>
    <property type="match status" value="2"/>
</dbReference>
<dbReference type="GO" id="GO:0005524">
    <property type="term" value="F:ATP binding"/>
    <property type="evidence" value="ECO:0007669"/>
    <property type="project" value="InterPro"/>
</dbReference>
<dbReference type="InterPro" id="IPR006935">
    <property type="entry name" value="Helicase/UvrB_N"/>
</dbReference>
<dbReference type="SUPFAM" id="SSF52540">
    <property type="entry name" value="P-loop containing nucleoside triphosphate hydrolases"/>
    <property type="match status" value="2"/>
</dbReference>
<sequence>MKIQFNPHQGYQEDAISSVTDLFKGQPKGSSSLTRSLLSLPAEDSMLIDTPEYLGVHGNNLLLSDATILKNLQDIQNRNAVELSQDLDEGLQFDIEMETGTGKTYVYLRTAFELARKYGFMKYIILVPSVAIREGVRTSLSLMAEHFRELYPDIQSDVTVYSGDRSEEVRGFATATSLQFMIMTIDSLRGDKNTRVMHQKRDRLSGLRPLDYLRSTHPIVIIDEPQNMETQLAQSAIQDLSPLCMLRYSATHRVLRNLVYRLDPIDAHQLGLVKQIVIADAVQEGETTQPYVRLVEIKRDPLAARIEILARKKDGKIAKKTVTAKQGADLEVLSGGNEAYADNWRISEISADPEYVELSHHGKISLDEQIGGQQRALFKEMIRETIREHFRREELLHSRHVKVLSLFFIDHVASYLGDGSNNLDADGQFAVWFDEIYREERAQRHLLAHLPENPVEARSGYFAQMTKGRGAQKVTTFKDSSGTTKADDDAYELIMKDKERLLSEDEPVRFIFSHSALREGWDNPNVFQICTLRDMSSETERRQTIGRGLRLPVDSEGHRVHDRSLAQLTVIANESYAQFAKALQEEYQNAGIAIGFVRTTEFAKLHFTHPDDHSDTTQALGVERSQEIWDTLHDQGYLDDDGRVTPQFEPRTPDFKLELPAMYDSLRTSIIDIVMNCYVERIIKQKRKRKVRTLNRNLYITPEFEDFWEKISQRTTYHVSFDQEKVIQNCVKAIQDAPAIEPIRIVVTRTGMTLERGGPRDSVKGERIAEVKESYTLPDIISELQKDTSLTRRSIVRILQESGRLKDFLANPTEFMTMVKKRIQEELYRVIVDGIQYEPLSGSVYELRELKADGKLIKEYFEDNLYKVQNPEKTDFDYILLDSEVERQFARFLDTREDISLFMKLPEKFHIPTPVGNYNPDWAIVKKDDDGIERLYMIRETKGTNDLSMLRPSEAAKIKAARQHFKALDVDYKVSEPQKWEV</sequence>
<feature type="domain" description="Helicase/UvrB N-terminal" evidence="1">
    <location>
        <begin position="88"/>
        <end position="252"/>
    </location>
</feature>
<keyword evidence="3" id="KW-0540">Nuclease</keyword>
<dbReference type="EMBL" id="NEKC01000003">
    <property type="protein sequence ID" value="OTA29854.1"/>
    <property type="molecule type" value="Genomic_DNA"/>
</dbReference>
<reference evidence="3 4" key="1">
    <citation type="submission" date="2017-04" db="EMBL/GenBank/DDBJ databases">
        <title>Draft genome sequences of Alloscardovia macacae UMA81211 and UMA81212 isolated from the feces of a rhesus macaque (Macaca mulatta).</title>
        <authorList>
            <person name="Albert K."/>
            <person name="Sela D.A."/>
        </authorList>
    </citation>
    <scope>NUCLEOTIDE SEQUENCE [LARGE SCALE GENOMIC DNA]</scope>
    <source>
        <strain evidence="3 4">UMA81212</strain>
    </source>
</reference>